<dbReference type="KEGG" id="fcy:FRACYDRAFT_232853"/>
<feature type="signal peptide" evidence="1">
    <location>
        <begin position="1"/>
        <end position="25"/>
    </location>
</feature>
<keyword evidence="3" id="KW-1185">Reference proteome</keyword>
<dbReference type="Proteomes" id="UP000095751">
    <property type="component" value="Unassembled WGS sequence"/>
</dbReference>
<feature type="chain" id="PRO_5009193623" evidence="1">
    <location>
        <begin position="26"/>
        <end position="227"/>
    </location>
</feature>
<evidence type="ECO:0000313" key="3">
    <source>
        <dbReference type="Proteomes" id="UP000095751"/>
    </source>
</evidence>
<name>A0A1E7FX35_9STRA</name>
<dbReference type="EMBL" id="KV784353">
    <property type="protein sequence ID" value="OEU22695.1"/>
    <property type="molecule type" value="Genomic_DNA"/>
</dbReference>
<dbReference type="AlphaFoldDB" id="A0A1E7FX35"/>
<protein>
    <submittedName>
        <fullName evidence="2">Uncharacterized protein</fullName>
    </submittedName>
</protein>
<accession>A0A1E7FX35</accession>
<organism evidence="2 3">
    <name type="scientific">Fragilariopsis cylindrus CCMP1102</name>
    <dbReference type="NCBI Taxonomy" id="635003"/>
    <lineage>
        <taxon>Eukaryota</taxon>
        <taxon>Sar</taxon>
        <taxon>Stramenopiles</taxon>
        <taxon>Ochrophyta</taxon>
        <taxon>Bacillariophyta</taxon>
        <taxon>Bacillariophyceae</taxon>
        <taxon>Bacillariophycidae</taxon>
        <taxon>Bacillariales</taxon>
        <taxon>Bacillariaceae</taxon>
        <taxon>Fragilariopsis</taxon>
    </lineage>
</organism>
<gene>
    <name evidence="2" type="ORF">FRACYDRAFT_232853</name>
</gene>
<sequence>MVRLSGTTIVRSLFLAFLASSRAEAFSMSTPQPNKTIYGVPNSGWTSPQWNWGYGSGTGHDCAAICRNKYASNEERSKLIKDLLEGDPTTTDLEEVKLVMALEWQGDRRGGYGDVLNMMANAKRYEEEGDPSPNSLLLKDMMERFHLLNPTEENRAAMEALNETNDVDSAVRSCSGLVLKAMGFARTNELLFNQPSMLDLKMIDENGEQNNGKTREAFKFLRRCIEC</sequence>
<dbReference type="OrthoDB" id="44414at2759"/>
<proteinExistence type="predicted"/>
<reference evidence="2 3" key="1">
    <citation type="submission" date="2016-09" db="EMBL/GenBank/DDBJ databases">
        <title>Extensive genetic diversity and differential bi-allelic expression allows diatom success in the polar Southern Ocean.</title>
        <authorList>
            <consortium name="DOE Joint Genome Institute"/>
            <person name="Mock T."/>
            <person name="Otillar R.P."/>
            <person name="Strauss J."/>
            <person name="Dupont C."/>
            <person name="Frickenhaus S."/>
            <person name="Maumus F."/>
            <person name="Mcmullan M."/>
            <person name="Sanges R."/>
            <person name="Schmutz J."/>
            <person name="Toseland A."/>
            <person name="Valas R."/>
            <person name="Veluchamy A."/>
            <person name="Ward B.J."/>
            <person name="Allen A."/>
            <person name="Barry K."/>
            <person name="Falciatore A."/>
            <person name="Ferrante M."/>
            <person name="Fortunato A.E."/>
            <person name="Gloeckner G."/>
            <person name="Gruber A."/>
            <person name="Hipkin R."/>
            <person name="Janech M."/>
            <person name="Kroth P."/>
            <person name="Leese F."/>
            <person name="Lindquist E."/>
            <person name="Lyon B.R."/>
            <person name="Martin J."/>
            <person name="Mayer C."/>
            <person name="Parker M."/>
            <person name="Quesneville H."/>
            <person name="Raymond J."/>
            <person name="Uhlig C."/>
            <person name="Valentin K.U."/>
            <person name="Worden A.Z."/>
            <person name="Armbrust E.V."/>
            <person name="Bowler C."/>
            <person name="Green B."/>
            <person name="Moulton V."/>
            <person name="Van Oosterhout C."/>
            <person name="Grigoriev I."/>
        </authorList>
    </citation>
    <scope>NUCLEOTIDE SEQUENCE [LARGE SCALE GENOMIC DNA]</scope>
    <source>
        <strain evidence="2 3">CCMP1102</strain>
    </source>
</reference>
<evidence type="ECO:0000313" key="2">
    <source>
        <dbReference type="EMBL" id="OEU22695.1"/>
    </source>
</evidence>
<evidence type="ECO:0000256" key="1">
    <source>
        <dbReference type="SAM" id="SignalP"/>
    </source>
</evidence>
<dbReference type="InParanoid" id="A0A1E7FX35"/>
<keyword evidence="1" id="KW-0732">Signal</keyword>